<feature type="domain" description="Major facilitator superfamily (MFS) profile" evidence="5">
    <location>
        <begin position="20"/>
        <end position="397"/>
    </location>
</feature>
<feature type="transmembrane region" description="Helical" evidence="4">
    <location>
        <begin position="51"/>
        <end position="74"/>
    </location>
</feature>
<evidence type="ECO:0000259" key="5">
    <source>
        <dbReference type="PROSITE" id="PS50850"/>
    </source>
</evidence>
<protein>
    <submittedName>
        <fullName evidence="6">MFS transporter</fullName>
    </submittedName>
</protein>
<dbReference type="OrthoDB" id="9815356at2"/>
<keyword evidence="3 4" id="KW-0472">Membrane</keyword>
<organism evidence="6 7">
    <name type="scientific">Bradyrhizobium rifense</name>
    <dbReference type="NCBI Taxonomy" id="515499"/>
    <lineage>
        <taxon>Bacteria</taxon>
        <taxon>Pseudomonadati</taxon>
        <taxon>Pseudomonadota</taxon>
        <taxon>Alphaproteobacteria</taxon>
        <taxon>Hyphomicrobiales</taxon>
        <taxon>Nitrobacteraceae</taxon>
        <taxon>Bradyrhizobium</taxon>
    </lineage>
</organism>
<keyword evidence="2 4" id="KW-1133">Transmembrane helix</keyword>
<dbReference type="InterPro" id="IPR020846">
    <property type="entry name" value="MFS_dom"/>
</dbReference>
<evidence type="ECO:0000256" key="4">
    <source>
        <dbReference type="SAM" id="Phobius"/>
    </source>
</evidence>
<feature type="transmembrane region" description="Helical" evidence="4">
    <location>
        <begin position="20"/>
        <end position="39"/>
    </location>
</feature>
<evidence type="ECO:0000256" key="2">
    <source>
        <dbReference type="ARBA" id="ARBA00022989"/>
    </source>
</evidence>
<dbReference type="PROSITE" id="PS50850">
    <property type="entry name" value="MFS"/>
    <property type="match status" value="1"/>
</dbReference>
<feature type="transmembrane region" description="Helical" evidence="4">
    <location>
        <begin position="173"/>
        <end position="193"/>
    </location>
</feature>
<dbReference type="SUPFAM" id="SSF103473">
    <property type="entry name" value="MFS general substrate transporter"/>
    <property type="match status" value="1"/>
</dbReference>
<name>A0A5D3K5T4_9BRAD</name>
<gene>
    <name evidence="6" type="ORF">FXB40_32335</name>
</gene>
<dbReference type="InterPro" id="IPR036259">
    <property type="entry name" value="MFS_trans_sf"/>
</dbReference>
<dbReference type="PANTHER" id="PTHR42910:SF1">
    <property type="entry name" value="MAJOR FACILITATOR SUPERFAMILY (MFS) PROFILE DOMAIN-CONTAINING PROTEIN"/>
    <property type="match status" value="1"/>
</dbReference>
<comment type="caution">
    <text evidence="6">The sequence shown here is derived from an EMBL/GenBank/DDBJ whole genome shotgun (WGS) entry which is preliminary data.</text>
</comment>
<feature type="transmembrane region" description="Helical" evidence="4">
    <location>
        <begin position="86"/>
        <end position="104"/>
    </location>
</feature>
<sequence>MTMNATIDAAPEPDAVSQRLTFVLAAACGMVAANIYYAQPLIAPISAALGLSHAAAGLIVTMTQIGYGTGLLFIVPLGDLVENRTLICTVITLGAAALLAAAFATHALPFLIAALFIGLGSVAVQIIIPYAAHLAPEAIRGRVVGNVSTGLMLGIMLARPVSSFITAALSWHAVFFCSAALMIVLAVVLRLTLPKRKPVARMHYGALLLSMPHLVRTMPLLRRRALYQAGLFGAFTLFWTVVPLQLASQFGFTQSGIALFALAGVSGVFAAPIAGRLADRGHSRIATIASMLFVALGFLATHIGAAGSMLNLTGLVAAAIAIDFGVQGNVIVGFRAIFVLGHENRSRLNGLYMATFFAAGAAGSALGTLAFAQGGWTLASAIGLALPLASLLYAVTE</sequence>
<dbReference type="PANTHER" id="PTHR42910">
    <property type="entry name" value="TRANSPORTER SCO4007-RELATED"/>
    <property type="match status" value="1"/>
</dbReference>
<keyword evidence="7" id="KW-1185">Reference proteome</keyword>
<dbReference type="GO" id="GO:0022857">
    <property type="term" value="F:transmembrane transporter activity"/>
    <property type="evidence" value="ECO:0007669"/>
    <property type="project" value="InterPro"/>
</dbReference>
<accession>A0A5D3K5T4</accession>
<feature type="transmembrane region" description="Helical" evidence="4">
    <location>
        <begin position="225"/>
        <end position="246"/>
    </location>
</feature>
<evidence type="ECO:0000313" key="6">
    <source>
        <dbReference type="EMBL" id="TYL90346.1"/>
    </source>
</evidence>
<dbReference type="EMBL" id="VSSS01000052">
    <property type="protein sequence ID" value="TYL90346.1"/>
    <property type="molecule type" value="Genomic_DNA"/>
</dbReference>
<dbReference type="AlphaFoldDB" id="A0A5D3K5T4"/>
<evidence type="ECO:0000256" key="1">
    <source>
        <dbReference type="ARBA" id="ARBA00022692"/>
    </source>
</evidence>
<evidence type="ECO:0000256" key="3">
    <source>
        <dbReference type="ARBA" id="ARBA00023136"/>
    </source>
</evidence>
<feature type="transmembrane region" description="Helical" evidence="4">
    <location>
        <begin position="350"/>
        <end position="372"/>
    </location>
</feature>
<feature type="transmembrane region" description="Helical" evidence="4">
    <location>
        <begin position="252"/>
        <end position="273"/>
    </location>
</feature>
<feature type="transmembrane region" description="Helical" evidence="4">
    <location>
        <begin position="143"/>
        <end position="161"/>
    </location>
</feature>
<dbReference type="Proteomes" id="UP000324758">
    <property type="component" value="Unassembled WGS sequence"/>
</dbReference>
<feature type="transmembrane region" description="Helical" evidence="4">
    <location>
        <begin position="285"/>
        <end position="306"/>
    </location>
</feature>
<dbReference type="CDD" id="cd17324">
    <property type="entry name" value="MFS_NepI_like"/>
    <property type="match status" value="1"/>
</dbReference>
<dbReference type="Gene3D" id="1.20.1250.20">
    <property type="entry name" value="MFS general substrate transporter like domains"/>
    <property type="match status" value="1"/>
</dbReference>
<keyword evidence="1 4" id="KW-0812">Transmembrane</keyword>
<dbReference type="Pfam" id="PF07690">
    <property type="entry name" value="MFS_1"/>
    <property type="match status" value="1"/>
</dbReference>
<reference evidence="6 7" key="1">
    <citation type="submission" date="2019-08" db="EMBL/GenBank/DDBJ databases">
        <title>Bradyrhizobium hipponensis sp. nov., a rhizobium isolated from a Lupinus angustifolius root nodule in Tunisia.</title>
        <authorList>
            <person name="Off K."/>
            <person name="Rejili M."/>
            <person name="Mars M."/>
            <person name="Brachmann A."/>
            <person name="Marin M."/>
        </authorList>
    </citation>
    <scope>NUCLEOTIDE SEQUENCE [LARGE SCALE GENOMIC DNA]</scope>
    <source>
        <strain evidence="6 7">CTAW71</strain>
    </source>
</reference>
<evidence type="ECO:0000313" key="7">
    <source>
        <dbReference type="Proteomes" id="UP000324758"/>
    </source>
</evidence>
<feature type="transmembrane region" description="Helical" evidence="4">
    <location>
        <begin position="110"/>
        <end position="131"/>
    </location>
</feature>
<dbReference type="InterPro" id="IPR011701">
    <property type="entry name" value="MFS"/>
</dbReference>
<feature type="transmembrane region" description="Helical" evidence="4">
    <location>
        <begin position="312"/>
        <end position="338"/>
    </location>
</feature>
<proteinExistence type="predicted"/>
<dbReference type="RefSeq" id="WP_148776174.1">
    <property type="nucleotide sequence ID" value="NZ_VSSS01000052.1"/>
</dbReference>
<feature type="transmembrane region" description="Helical" evidence="4">
    <location>
        <begin position="378"/>
        <end position="396"/>
    </location>
</feature>